<sequence length="56" mass="6490">MIKYEPGRSNGCYIVLSDDSRFCLQHRDDCILVCHLHEQRTLSMSICHRYTGPSFG</sequence>
<organism evidence="1 2">
    <name type="scientific">Nephila pilipes</name>
    <name type="common">Giant wood spider</name>
    <name type="synonym">Nephila maculata</name>
    <dbReference type="NCBI Taxonomy" id="299642"/>
    <lineage>
        <taxon>Eukaryota</taxon>
        <taxon>Metazoa</taxon>
        <taxon>Ecdysozoa</taxon>
        <taxon>Arthropoda</taxon>
        <taxon>Chelicerata</taxon>
        <taxon>Arachnida</taxon>
        <taxon>Araneae</taxon>
        <taxon>Araneomorphae</taxon>
        <taxon>Entelegynae</taxon>
        <taxon>Araneoidea</taxon>
        <taxon>Nephilidae</taxon>
        <taxon>Nephila</taxon>
    </lineage>
</organism>
<comment type="caution">
    <text evidence="1">The sequence shown here is derived from an EMBL/GenBank/DDBJ whole genome shotgun (WGS) entry which is preliminary data.</text>
</comment>
<dbReference type="OrthoDB" id="10652580at2759"/>
<evidence type="ECO:0000313" key="1">
    <source>
        <dbReference type="EMBL" id="GFU06472.1"/>
    </source>
</evidence>
<evidence type="ECO:0000313" key="2">
    <source>
        <dbReference type="Proteomes" id="UP000887013"/>
    </source>
</evidence>
<dbReference type="EMBL" id="BMAW01124119">
    <property type="protein sequence ID" value="GFU06472.1"/>
    <property type="molecule type" value="Genomic_DNA"/>
</dbReference>
<name>A0A8X6QBZ7_NEPPI</name>
<proteinExistence type="predicted"/>
<dbReference type="AlphaFoldDB" id="A0A8X6QBZ7"/>
<reference evidence="1" key="1">
    <citation type="submission" date="2020-08" db="EMBL/GenBank/DDBJ databases">
        <title>Multicomponent nature underlies the extraordinary mechanical properties of spider dragline silk.</title>
        <authorList>
            <person name="Kono N."/>
            <person name="Nakamura H."/>
            <person name="Mori M."/>
            <person name="Yoshida Y."/>
            <person name="Ohtoshi R."/>
            <person name="Malay A.D."/>
            <person name="Moran D.A.P."/>
            <person name="Tomita M."/>
            <person name="Numata K."/>
            <person name="Arakawa K."/>
        </authorList>
    </citation>
    <scope>NUCLEOTIDE SEQUENCE</scope>
</reference>
<protein>
    <submittedName>
        <fullName evidence="1">Uncharacterized protein</fullName>
    </submittedName>
</protein>
<dbReference type="Proteomes" id="UP000887013">
    <property type="component" value="Unassembled WGS sequence"/>
</dbReference>
<gene>
    <name evidence="1" type="ORF">NPIL_565031</name>
</gene>
<accession>A0A8X6QBZ7</accession>
<feature type="non-terminal residue" evidence="1">
    <location>
        <position position="56"/>
    </location>
</feature>
<keyword evidence="2" id="KW-1185">Reference proteome</keyword>